<keyword evidence="2" id="KW-0472">Membrane</keyword>
<organism evidence="3 4">
    <name type="scientific">Camellia sinensis var. sinensis</name>
    <name type="common">China tea</name>
    <dbReference type="NCBI Taxonomy" id="542762"/>
    <lineage>
        <taxon>Eukaryota</taxon>
        <taxon>Viridiplantae</taxon>
        <taxon>Streptophyta</taxon>
        <taxon>Embryophyta</taxon>
        <taxon>Tracheophyta</taxon>
        <taxon>Spermatophyta</taxon>
        <taxon>Magnoliopsida</taxon>
        <taxon>eudicotyledons</taxon>
        <taxon>Gunneridae</taxon>
        <taxon>Pentapetalae</taxon>
        <taxon>asterids</taxon>
        <taxon>Ericales</taxon>
        <taxon>Theaceae</taxon>
        <taxon>Camellia</taxon>
    </lineage>
</organism>
<feature type="compositionally biased region" description="Polar residues" evidence="1">
    <location>
        <begin position="177"/>
        <end position="192"/>
    </location>
</feature>
<evidence type="ECO:0000313" key="4">
    <source>
        <dbReference type="Proteomes" id="UP000306102"/>
    </source>
</evidence>
<feature type="transmembrane region" description="Helical" evidence="2">
    <location>
        <begin position="33"/>
        <end position="57"/>
    </location>
</feature>
<keyword evidence="4" id="KW-1185">Reference proteome</keyword>
<dbReference type="AlphaFoldDB" id="A0A4S4DBG3"/>
<comment type="caution">
    <text evidence="3">The sequence shown here is derived from an EMBL/GenBank/DDBJ whole genome shotgun (WGS) entry which is preliminary data.</text>
</comment>
<evidence type="ECO:0000256" key="2">
    <source>
        <dbReference type="SAM" id="Phobius"/>
    </source>
</evidence>
<keyword evidence="2" id="KW-0812">Transmembrane</keyword>
<dbReference type="Proteomes" id="UP000306102">
    <property type="component" value="Unassembled WGS sequence"/>
</dbReference>
<evidence type="ECO:0000313" key="3">
    <source>
        <dbReference type="EMBL" id="THF98905.1"/>
    </source>
</evidence>
<dbReference type="STRING" id="542762.A0A4S4DBG3"/>
<evidence type="ECO:0000256" key="1">
    <source>
        <dbReference type="SAM" id="MobiDB-lite"/>
    </source>
</evidence>
<feature type="region of interest" description="Disordered" evidence="1">
    <location>
        <begin position="163"/>
        <end position="192"/>
    </location>
</feature>
<name>A0A4S4DBG3_CAMSN</name>
<reference evidence="3 4" key="1">
    <citation type="journal article" date="2018" name="Proc. Natl. Acad. Sci. U.S.A.">
        <title>Draft genome sequence of Camellia sinensis var. sinensis provides insights into the evolution of the tea genome and tea quality.</title>
        <authorList>
            <person name="Wei C."/>
            <person name="Yang H."/>
            <person name="Wang S."/>
            <person name="Zhao J."/>
            <person name="Liu C."/>
            <person name="Gao L."/>
            <person name="Xia E."/>
            <person name="Lu Y."/>
            <person name="Tai Y."/>
            <person name="She G."/>
            <person name="Sun J."/>
            <person name="Cao H."/>
            <person name="Tong W."/>
            <person name="Gao Q."/>
            <person name="Li Y."/>
            <person name="Deng W."/>
            <person name="Jiang X."/>
            <person name="Wang W."/>
            <person name="Chen Q."/>
            <person name="Zhang S."/>
            <person name="Li H."/>
            <person name="Wu J."/>
            <person name="Wang P."/>
            <person name="Li P."/>
            <person name="Shi C."/>
            <person name="Zheng F."/>
            <person name="Jian J."/>
            <person name="Huang B."/>
            <person name="Shan D."/>
            <person name="Shi M."/>
            <person name="Fang C."/>
            <person name="Yue Y."/>
            <person name="Li F."/>
            <person name="Li D."/>
            <person name="Wei S."/>
            <person name="Han B."/>
            <person name="Jiang C."/>
            <person name="Yin Y."/>
            <person name="Xia T."/>
            <person name="Zhang Z."/>
            <person name="Bennetzen J.L."/>
            <person name="Zhao S."/>
            <person name="Wan X."/>
        </authorList>
    </citation>
    <scope>NUCLEOTIDE SEQUENCE [LARGE SCALE GENOMIC DNA]</scope>
    <source>
        <strain evidence="4">cv. Shuchazao</strain>
        <tissue evidence="3">Leaf</tissue>
    </source>
</reference>
<dbReference type="EMBL" id="SDRB02012119">
    <property type="protein sequence ID" value="THF98905.1"/>
    <property type="molecule type" value="Genomic_DNA"/>
</dbReference>
<keyword evidence="2" id="KW-1133">Transmembrane helix</keyword>
<sequence>MEGGEETWQSEVQRQPHPYVPKDLNLAGFVPGFLSQSTILTVFGFSSLLVFSLVWFLSGFKRPFKWSFHDLCRQGLLSNYFWCASGEACKISIGRSSECLSGPLQLPLVESASHEDDKRPIRDKWYQSQPRSPVMGTIRYVGLPLSTFIVRSAPRVVSARSGFPVGRGTDKHGGRQGNVSLTRASGTSGGSISRTDLLGMQVLHQAPYKRISLLAARQAG</sequence>
<gene>
    <name evidence="3" type="ORF">TEA_022112</name>
</gene>
<accession>A0A4S4DBG3</accession>
<protein>
    <submittedName>
        <fullName evidence="3">Uncharacterized protein</fullName>
    </submittedName>
</protein>
<proteinExistence type="predicted"/>